<evidence type="ECO:0000313" key="1">
    <source>
        <dbReference type="EMBL" id="BBI33887.1"/>
    </source>
</evidence>
<name>A0A3T1D729_9BACL</name>
<accession>A0A3T1D729</accession>
<gene>
    <name evidence="1" type="ORF">KCTCHS21_32860</name>
</gene>
<reference evidence="1 2" key="1">
    <citation type="submission" date="2019-01" db="EMBL/GenBank/DDBJ databases">
        <title>Complete genome sequence of Cohnella hallensis HS21 isolated from Korean fir (Abies koreana) rhizospheric soil.</title>
        <authorList>
            <person name="Jiang L."/>
            <person name="Kang S.W."/>
            <person name="Kim S."/>
            <person name="Jung J."/>
            <person name="Kim C.Y."/>
            <person name="Kim D.H."/>
            <person name="Kim S.W."/>
            <person name="Lee J."/>
        </authorList>
    </citation>
    <scope>NUCLEOTIDE SEQUENCE [LARGE SCALE GENOMIC DNA]</scope>
    <source>
        <strain evidence="1 2">HS21</strain>
    </source>
</reference>
<protein>
    <submittedName>
        <fullName evidence="1">Uncharacterized protein</fullName>
    </submittedName>
</protein>
<evidence type="ECO:0000313" key="2">
    <source>
        <dbReference type="Proteomes" id="UP000289856"/>
    </source>
</evidence>
<dbReference type="Proteomes" id="UP000289856">
    <property type="component" value="Chromosome"/>
</dbReference>
<keyword evidence="2" id="KW-1185">Reference proteome</keyword>
<sequence length="55" mass="5781">MGSEDAMGVIVAGGDDSEVIKVAGGVFESQPLSISITDRISMQINCRIILISLRS</sequence>
<dbReference type="AlphaFoldDB" id="A0A3T1D729"/>
<organism evidence="1 2">
    <name type="scientific">Cohnella abietis</name>
    <dbReference type="NCBI Taxonomy" id="2507935"/>
    <lineage>
        <taxon>Bacteria</taxon>
        <taxon>Bacillati</taxon>
        <taxon>Bacillota</taxon>
        <taxon>Bacilli</taxon>
        <taxon>Bacillales</taxon>
        <taxon>Paenibacillaceae</taxon>
        <taxon>Cohnella</taxon>
    </lineage>
</organism>
<proteinExistence type="predicted"/>
<dbReference type="KEGG" id="cohn:KCTCHS21_32860"/>
<dbReference type="EMBL" id="AP019400">
    <property type="protein sequence ID" value="BBI33887.1"/>
    <property type="molecule type" value="Genomic_DNA"/>
</dbReference>